<evidence type="ECO:0000313" key="2">
    <source>
        <dbReference type="Proteomes" id="UP000095282"/>
    </source>
</evidence>
<organism evidence="2 3">
    <name type="scientific">Caenorhabditis tropicalis</name>
    <dbReference type="NCBI Taxonomy" id="1561998"/>
    <lineage>
        <taxon>Eukaryota</taxon>
        <taxon>Metazoa</taxon>
        <taxon>Ecdysozoa</taxon>
        <taxon>Nematoda</taxon>
        <taxon>Chromadorea</taxon>
        <taxon>Rhabditida</taxon>
        <taxon>Rhabditina</taxon>
        <taxon>Rhabditomorpha</taxon>
        <taxon>Rhabditoidea</taxon>
        <taxon>Rhabditidae</taxon>
        <taxon>Peloderinae</taxon>
        <taxon>Caenorhabditis</taxon>
    </lineage>
</organism>
<feature type="region of interest" description="Disordered" evidence="1">
    <location>
        <begin position="42"/>
        <end position="70"/>
    </location>
</feature>
<name>A0A1I7U1I0_9PELO</name>
<evidence type="ECO:0000313" key="3">
    <source>
        <dbReference type="WBParaSite" id="Csp11.Scaffold629.g13908.t1"/>
    </source>
</evidence>
<keyword evidence="2" id="KW-1185">Reference proteome</keyword>
<proteinExistence type="predicted"/>
<dbReference type="Proteomes" id="UP000095282">
    <property type="component" value="Unplaced"/>
</dbReference>
<dbReference type="eggNOG" id="ENOG502TKH6">
    <property type="taxonomic scope" value="Eukaryota"/>
</dbReference>
<sequence>MTDSVDEETKARLEQERIDDFSMRRYIKNSQIRTTIMIEMLPMKPAKPESSKKLKPKPMPINKSASTDTKVPKIISSPCCKATNTKKIVKRPAPLMAQCLKHARHSTSEIEKKTMEMMECHLNTLI</sequence>
<evidence type="ECO:0000256" key="1">
    <source>
        <dbReference type="SAM" id="MobiDB-lite"/>
    </source>
</evidence>
<dbReference type="AlphaFoldDB" id="A0A1I7U1I0"/>
<dbReference type="WBParaSite" id="Csp11.Scaffold629.g13908.t1">
    <property type="protein sequence ID" value="Csp11.Scaffold629.g13908.t1"/>
    <property type="gene ID" value="Csp11.Scaffold629.g13908"/>
</dbReference>
<accession>A0A1I7U1I0</accession>
<reference evidence="3" key="1">
    <citation type="submission" date="2016-11" db="UniProtKB">
        <authorList>
            <consortium name="WormBaseParasite"/>
        </authorList>
    </citation>
    <scope>IDENTIFICATION</scope>
</reference>
<protein>
    <submittedName>
        <fullName evidence="3">TPX2 domain-containing protein</fullName>
    </submittedName>
</protein>